<dbReference type="RefSeq" id="WP_354432750.1">
    <property type="nucleotide sequence ID" value="NZ_JBEPLY010000001.1"/>
</dbReference>
<evidence type="ECO:0000313" key="4">
    <source>
        <dbReference type="EMBL" id="MET3598296.1"/>
    </source>
</evidence>
<dbReference type="InterPro" id="IPR032623">
    <property type="entry name" value="FecR_N"/>
</dbReference>
<keyword evidence="5" id="KW-1185">Reference proteome</keyword>
<protein>
    <submittedName>
        <fullName evidence="4">Transmembrane sensor</fullName>
    </submittedName>
</protein>
<name>A0ABV2I5W1_9HYPH</name>
<dbReference type="PANTHER" id="PTHR30273">
    <property type="entry name" value="PERIPLASMIC SIGNAL SENSOR AND SIGMA FACTOR ACTIVATOR FECR-RELATED"/>
    <property type="match status" value="1"/>
</dbReference>
<dbReference type="EMBL" id="JBEPLY010000001">
    <property type="protein sequence ID" value="MET3598296.1"/>
    <property type="molecule type" value="Genomic_DNA"/>
</dbReference>
<keyword evidence="1" id="KW-0472">Membrane</keyword>
<dbReference type="Proteomes" id="UP001549164">
    <property type="component" value="Unassembled WGS sequence"/>
</dbReference>
<dbReference type="Pfam" id="PF16220">
    <property type="entry name" value="DUF4880"/>
    <property type="match status" value="1"/>
</dbReference>
<keyword evidence="1" id="KW-1133">Transmembrane helix</keyword>
<dbReference type="Gene3D" id="2.60.120.1440">
    <property type="match status" value="1"/>
</dbReference>
<organism evidence="4 5">
    <name type="scientific">Martelella mangrovi</name>
    <dbReference type="NCBI Taxonomy" id="1397477"/>
    <lineage>
        <taxon>Bacteria</taxon>
        <taxon>Pseudomonadati</taxon>
        <taxon>Pseudomonadota</taxon>
        <taxon>Alphaproteobacteria</taxon>
        <taxon>Hyphomicrobiales</taxon>
        <taxon>Aurantimonadaceae</taxon>
        <taxon>Martelella</taxon>
    </lineage>
</organism>
<feature type="domain" description="FecR protein" evidence="2">
    <location>
        <begin position="113"/>
        <end position="205"/>
    </location>
</feature>
<evidence type="ECO:0000256" key="1">
    <source>
        <dbReference type="SAM" id="Phobius"/>
    </source>
</evidence>
<reference evidence="4 5" key="1">
    <citation type="submission" date="2024-06" db="EMBL/GenBank/DDBJ databases">
        <title>Genomic Encyclopedia of Type Strains, Phase IV (KMG-IV): sequencing the most valuable type-strain genomes for metagenomic binning, comparative biology and taxonomic classification.</title>
        <authorList>
            <person name="Goeker M."/>
        </authorList>
    </citation>
    <scope>NUCLEOTIDE SEQUENCE [LARGE SCALE GENOMIC DNA]</scope>
    <source>
        <strain evidence="4 5">DSM 28102</strain>
    </source>
</reference>
<keyword evidence="1 4" id="KW-0812">Transmembrane</keyword>
<feature type="transmembrane region" description="Helical" evidence="1">
    <location>
        <begin position="81"/>
        <end position="102"/>
    </location>
</feature>
<evidence type="ECO:0000259" key="2">
    <source>
        <dbReference type="Pfam" id="PF04773"/>
    </source>
</evidence>
<evidence type="ECO:0000259" key="3">
    <source>
        <dbReference type="Pfam" id="PF16220"/>
    </source>
</evidence>
<feature type="domain" description="FecR N-terminal" evidence="3">
    <location>
        <begin position="13"/>
        <end position="53"/>
    </location>
</feature>
<dbReference type="InterPro" id="IPR006860">
    <property type="entry name" value="FecR"/>
</dbReference>
<dbReference type="InterPro" id="IPR012373">
    <property type="entry name" value="Ferrdict_sens_TM"/>
</dbReference>
<accession>A0ABV2I5W1</accession>
<dbReference type="Gene3D" id="3.55.50.30">
    <property type="match status" value="1"/>
</dbReference>
<proteinExistence type="predicted"/>
<dbReference type="PANTHER" id="PTHR30273:SF2">
    <property type="entry name" value="PROTEIN FECR"/>
    <property type="match status" value="1"/>
</dbReference>
<gene>
    <name evidence="4" type="ORF">ABID12_000217</name>
</gene>
<comment type="caution">
    <text evidence="4">The sequence shown here is derived from an EMBL/GenBank/DDBJ whole genome shotgun (WGS) entry which is preliminary data.</text>
</comment>
<dbReference type="Pfam" id="PF04773">
    <property type="entry name" value="FecR"/>
    <property type="match status" value="1"/>
</dbReference>
<dbReference type="PIRSF" id="PIRSF018266">
    <property type="entry name" value="FecR"/>
    <property type="match status" value="1"/>
</dbReference>
<sequence length="317" mass="34601">MQSIILTGADRKAAYEWLALRDGETGPETEASFQNWLRQSPRNRKAYEEANRLWAMLRTPALNISAANDCRPETRVRAGPAFTPWAMAASLVFAIAVAVWMIDPAFVQNWRADMKTAYGETRSFSLPDGSSVILGPDAALVNNFAEGERRDVEILRGEAFFRVKHGLPTPFVVDAGKGRVTVTGTAFDVDRIGDHISVVVENGSVDVSGNAGQTRSLTPSEKVSLDDGRPGAVSTVDLGLELGWMTGQISFDRQPVDHVMATLERYLPVKIMMRGGIGDRLVSGSFPTDDPEEAMQAIAAAVDARVRHITPWIVVVF</sequence>
<evidence type="ECO:0000313" key="5">
    <source>
        <dbReference type="Proteomes" id="UP001549164"/>
    </source>
</evidence>